<proteinExistence type="predicted"/>
<dbReference type="SUPFAM" id="SSF81383">
    <property type="entry name" value="F-box domain"/>
    <property type="match status" value="1"/>
</dbReference>
<evidence type="ECO:0000313" key="1">
    <source>
        <dbReference type="EMBL" id="KAF9072487.1"/>
    </source>
</evidence>
<dbReference type="Gene3D" id="1.20.1280.50">
    <property type="match status" value="1"/>
</dbReference>
<keyword evidence="2" id="KW-1185">Reference proteome</keyword>
<accession>A0A9P5Q0M1</accession>
<evidence type="ECO:0008006" key="3">
    <source>
        <dbReference type="Google" id="ProtNLM"/>
    </source>
</evidence>
<dbReference type="Gene3D" id="3.80.10.10">
    <property type="entry name" value="Ribonuclease Inhibitor"/>
    <property type="match status" value="1"/>
</dbReference>
<dbReference type="InterPro" id="IPR032675">
    <property type="entry name" value="LRR_dom_sf"/>
</dbReference>
<evidence type="ECO:0000313" key="2">
    <source>
        <dbReference type="Proteomes" id="UP000772434"/>
    </source>
</evidence>
<dbReference type="InterPro" id="IPR036047">
    <property type="entry name" value="F-box-like_dom_sf"/>
</dbReference>
<name>A0A9P5Q0M1_9AGAR</name>
<gene>
    <name evidence="1" type="ORF">BDP27DRAFT_1445718</name>
</gene>
<dbReference type="EMBL" id="JADNRY010000024">
    <property type="protein sequence ID" value="KAF9072487.1"/>
    <property type="molecule type" value="Genomic_DNA"/>
</dbReference>
<dbReference type="SUPFAM" id="SSF52047">
    <property type="entry name" value="RNI-like"/>
    <property type="match status" value="1"/>
</dbReference>
<dbReference type="AlphaFoldDB" id="A0A9P5Q0M1"/>
<dbReference type="OrthoDB" id="2975814at2759"/>
<sequence length="476" mass="53546">MNHSTTSIVAAIDTPFRSPNDFLSSCGQNIPYDILRTIFEILCQTSSPGPSSSLIVSHVCSSWRYVAIHSPTIWTSIRINLNRPYQEQHHQLLEKLVERSCPLKISFEISARRMMSDSEVGLVEKYASQMKTFTISTPGARLMYWFIQSLTCQFPVLEEFSFIADGLRYFSVSRSCIPGTSFHLPPVSKNFVPDWQSTQWPVTNITKLELVHLERIPTWAQLSSILKACGSTLLELKFHGNSPFLAFDDMEHDGVELRHLQSFSLGYFDMNIPLTMMVRMPSLRKLHLRDLTRCTESPTAPRGKKDPMWDRLSYPTVIFQSMLTLNPLPQLEELGLWGIYGGTSINGALAFKNFITLTPKLRKLYAYAISPIYFDVLYDTSGGLLFPALSELTVTESGSQPDKIVSYMSSRVELSSPRLDKLSVAAGCLHGDLKTIVGITKEGARKVAVFPSPIEGGYSRVDEEDDLSLDLSCKWL</sequence>
<reference evidence="1" key="1">
    <citation type="submission" date="2020-11" db="EMBL/GenBank/DDBJ databases">
        <authorList>
            <consortium name="DOE Joint Genome Institute"/>
            <person name="Ahrendt S."/>
            <person name="Riley R."/>
            <person name="Andreopoulos W."/>
            <person name="Labutti K."/>
            <person name="Pangilinan J."/>
            <person name="Ruiz-Duenas F.J."/>
            <person name="Barrasa J.M."/>
            <person name="Sanchez-Garcia M."/>
            <person name="Camarero S."/>
            <person name="Miyauchi S."/>
            <person name="Serrano A."/>
            <person name="Linde D."/>
            <person name="Babiker R."/>
            <person name="Drula E."/>
            <person name="Ayuso-Fernandez I."/>
            <person name="Pacheco R."/>
            <person name="Padilla G."/>
            <person name="Ferreira P."/>
            <person name="Barriuso J."/>
            <person name="Kellner H."/>
            <person name="Castanera R."/>
            <person name="Alfaro M."/>
            <person name="Ramirez L."/>
            <person name="Pisabarro A.G."/>
            <person name="Kuo A."/>
            <person name="Tritt A."/>
            <person name="Lipzen A."/>
            <person name="He G."/>
            <person name="Yan M."/>
            <person name="Ng V."/>
            <person name="Cullen D."/>
            <person name="Martin F."/>
            <person name="Rosso M.-N."/>
            <person name="Henrissat B."/>
            <person name="Hibbett D."/>
            <person name="Martinez A.T."/>
            <person name="Grigoriev I.V."/>
        </authorList>
    </citation>
    <scope>NUCLEOTIDE SEQUENCE</scope>
    <source>
        <strain evidence="1">AH 40177</strain>
    </source>
</reference>
<organism evidence="1 2">
    <name type="scientific">Rhodocollybia butyracea</name>
    <dbReference type="NCBI Taxonomy" id="206335"/>
    <lineage>
        <taxon>Eukaryota</taxon>
        <taxon>Fungi</taxon>
        <taxon>Dikarya</taxon>
        <taxon>Basidiomycota</taxon>
        <taxon>Agaricomycotina</taxon>
        <taxon>Agaricomycetes</taxon>
        <taxon>Agaricomycetidae</taxon>
        <taxon>Agaricales</taxon>
        <taxon>Marasmiineae</taxon>
        <taxon>Omphalotaceae</taxon>
        <taxon>Rhodocollybia</taxon>
    </lineage>
</organism>
<dbReference type="Proteomes" id="UP000772434">
    <property type="component" value="Unassembled WGS sequence"/>
</dbReference>
<comment type="caution">
    <text evidence="1">The sequence shown here is derived from an EMBL/GenBank/DDBJ whole genome shotgun (WGS) entry which is preliminary data.</text>
</comment>
<protein>
    <recommendedName>
        <fullName evidence="3">F-box domain-containing protein</fullName>
    </recommendedName>
</protein>